<evidence type="ECO:0000256" key="3">
    <source>
        <dbReference type="ARBA" id="ARBA00022777"/>
    </source>
</evidence>
<reference evidence="9" key="1">
    <citation type="submission" date="2022-11" db="UniProtKB">
        <authorList>
            <consortium name="WormBaseParasite"/>
        </authorList>
    </citation>
    <scope>IDENTIFICATION</scope>
</reference>
<dbReference type="GO" id="GO:0061621">
    <property type="term" value="P:canonical glycolysis"/>
    <property type="evidence" value="ECO:0007669"/>
    <property type="project" value="TreeGrafter"/>
</dbReference>
<dbReference type="Pfam" id="PF00365">
    <property type="entry name" value="PFK"/>
    <property type="match status" value="1"/>
</dbReference>
<dbReference type="PANTHER" id="PTHR13697">
    <property type="entry name" value="PHOSPHOFRUCTOKINASE"/>
    <property type="match status" value="1"/>
</dbReference>
<organism evidence="8 9">
    <name type="scientific">Ditylenchus dipsaci</name>
    <dbReference type="NCBI Taxonomy" id="166011"/>
    <lineage>
        <taxon>Eukaryota</taxon>
        <taxon>Metazoa</taxon>
        <taxon>Ecdysozoa</taxon>
        <taxon>Nematoda</taxon>
        <taxon>Chromadorea</taxon>
        <taxon>Rhabditida</taxon>
        <taxon>Tylenchina</taxon>
        <taxon>Tylenchomorpha</taxon>
        <taxon>Sphaerularioidea</taxon>
        <taxon>Anguinidae</taxon>
        <taxon>Anguininae</taxon>
        <taxon>Ditylenchus</taxon>
    </lineage>
</organism>
<dbReference type="GO" id="GO:0042802">
    <property type="term" value="F:identical protein binding"/>
    <property type="evidence" value="ECO:0007669"/>
    <property type="project" value="TreeGrafter"/>
</dbReference>
<keyword evidence="8" id="KW-1185">Reference proteome</keyword>
<feature type="domain" description="Phosphofructokinase" evidence="7">
    <location>
        <begin position="3"/>
        <end position="76"/>
    </location>
</feature>
<evidence type="ECO:0000313" key="8">
    <source>
        <dbReference type="Proteomes" id="UP000887574"/>
    </source>
</evidence>
<dbReference type="GO" id="GO:0030388">
    <property type="term" value="P:fructose 1,6-bisphosphate metabolic process"/>
    <property type="evidence" value="ECO:0007669"/>
    <property type="project" value="TreeGrafter"/>
</dbReference>
<dbReference type="GO" id="GO:0003872">
    <property type="term" value="F:6-phosphofructokinase activity"/>
    <property type="evidence" value="ECO:0007669"/>
    <property type="project" value="UniProtKB-EC"/>
</dbReference>
<dbReference type="GO" id="GO:0070095">
    <property type="term" value="F:fructose-6-phosphate binding"/>
    <property type="evidence" value="ECO:0007669"/>
    <property type="project" value="TreeGrafter"/>
</dbReference>
<dbReference type="Proteomes" id="UP000887574">
    <property type="component" value="Unplaced"/>
</dbReference>
<dbReference type="InterPro" id="IPR035966">
    <property type="entry name" value="PKF_sf"/>
</dbReference>
<evidence type="ECO:0000256" key="4">
    <source>
        <dbReference type="ARBA" id="ARBA00022842"/>
    </source>
</evidence>
<dbReference type="GO" id="GO:0048029">
    <property type="term" value="F:monosaccharide binding"/>
    <property type="evidence" value="ECO:0007669"/>
    <property type="project" value="TreeGrafter"/>
</dbReference>
<proteinExistence type="predicted"/>
<keyword evidence="6" id="KW-0812">Transmembrane</keyword>
<dbReference type="GO" id="GO:0005524">
    <property type="term" value="F:ATP binding"/>
    <property type="evidence" value="ECO:0007669"/>
    <property type="project" value="TreeGrafter"/>
</dbReference>
<name>A0A915ENM9_9BILA</name>
<dbReference type="GO" id="GO:0005945">
    <property type="term" value="C:6-phosphofructokinase complex"/>
    <property type="evidence" value="ECO:0007669"/>
    <property type="project" value="TreeGrafter"/>
</dbReference>
<accession>A0A915ENM9</accession>
<dbReference type="Gene3D" id="3.40.50.450">
    <property type="match status" value="1"/>
</dbReference>
<keyword evidence="1" id="KW-0808">Transferase</keyword>
<comment type="catalytic activity">
    <reaction evidence="5">
        <text>beta-D-fructose 6-phosphate + ATP = beta-D-fructose 1,6-bisphosphate + ADP + H(+)</text>
        <dbReference type="Rhea" id="RHEA:16109"/>
        <dbReference type="ChEBI" id="CHEBI:15378"/>
        <dbReference type="ChEBI" id="CHEBI:30616"/>
        <dbReference type="ChEBI" id="CHEBI:32966"/>
        <dbReference type="ChEBI" id="CHEBI:57634"/>
        <dbReference type="ChEBI" id="CHEBI:456216"/>
        <dbReference type="EC" id="2.7.1.11"/>
    </reaction>
</comment>
<dbReference type="AlphaFoldDB" id="A0A915ENM9"/>
<dbReference type="WBParaSite" id="jg8172">
    <property type="protein sequence ID" value="jg8172"/>
    <property type="gene ID" value="jg8172"/>
</dbReference>
<dbReference type="GO" id="GO:0006002">
    <property type="term" value="P:fructose 6-phosphate metabolic process"/>
    <property type="evidence" value="ECO:0007669"/>
    <property type="project" value="TreeGrafter"/>
</dbReference>
<keyword evidence="6" id="KW-1133">Transmembrane helix</keyword>
<protein>
    <submittedName>
        <fullName evidence="9">Phosphofructokinase domain-containing protein</fullName>
    </submittedName>
</protein>
<dbReference type="SUPFAM" id="SSF53784">
    <property type="entry name" value="Phosphofructokinase"/>
    <property type="match status" value="1"/>
</dbReference>
<dbReference type="GO" id="GO:0046872">
    <property type="term" value="F:metal ion binding"/>
    <property type="evidence" value="ECO:0007669"/>
    <property type="project" value="UniProtKB-KW"/>
</dbReference>
<evidence type="ECO:0000313" key="9">
    <source>
        <dbReference type="WBParaSite" id="jg8172"/>
    </source>
</evidence>
<dbReference type="GO" id="GO:0016208">
    <property type="term" value="F:AMP binding"/>
    <property type="evidence" value="ECO:0007669"/>
    <property type="project" value="TreeGrafter"/>
</dbReference>
<evidence type="ECO:0000256" key="6">
    <source>
        <dbReference type="SAM" id="Phobius"/>
    </source>
</evidence>
<feature type="transmembrane region" description="Helical" evidence="6">
    <location>
        <begin position="12"/>
        <end position="34"/>
    </location>
</feature>
<keyword evidence="2" id="KW-0479">Metal-binding</keyword>
<keyword evidence="3" id="KW-0418">Kinase</keyword>
<sequence>MLDKVSAVLEQFRINALLLIGGFEAYNSCLILVAGNRDKYSALRIPITSLSLGSDTAVNEICQLIDKIKQSATGTNDECSSSRPWGVLRLFGYYFCLSLRSRQCLYFRGEIWSRRHQAGRGCNRPKDAVRSQRYLVVRAEKANKNYTTSFVNNCSVRRVKESSPPESMYLAMPSKAARAVEYLVTQIRGYIDVDNNENKPPPRTASLLGLSGRRVCFTPVEELPRRQTLNIAFQ</sequence>
<evidence type="ECO:0000256" key="5">
    <source>
        <dbReference type="ARBA" id="ARBA00048070"/>
    </source>
</evidence>
<keyword evidence="4" id="KW-0460">Magnesium</keyword>
<dbReference type="InterPro" id="IPR000023">
    <property type="entry name" value="Phosphofructokinase_dom"/>
</dbReference>
<keyword evidence="6" id="KW-0472">Membrane</keyword>
<evidence type="ECO:0000259" key="7">
    <source>
        <dbReference type="Pfam" id="PF00365"/>
    </source>
</evidence>
<evidence type="ECO:0000256" key="1">
    <source>
        <dbReference type="ARBA" id="ARBA00022679"/>
    </source>
</evidence>
<dbReference type="Gene3D" id="3.40.50.460">
    <property type="entry name" value="Phosphofructokinase domain"/>
    <property type="match status" value="1"/>
</dbReference>
<evidence type="ECO:0000256" key="2">
    <source>
        <dbReference type="ARBA" id="ARBA00022723"/>
    </source>
</evidence>
<dbReference type="PANTHER" id="PTHR13697:SF52">
    <property type="entry name" value="ATP-DEPENDENT 6-PHOSPHOFRUCTOKINASE 3"/>
    <property type="match status" value="1"/>
</dbReference>